<dbReference type="EMBL" id="GGEC01071072">
    <property type="protein sequence ID" value="MBX51556.1"/>
    <property type="molecule type" value="Transcribed_RNA"/>
</dbReference>
<name>A0A2P2P9X3_RHIMU</name>
<proteinExistence type="predicted"/>
<reference evidence="1" key="1">
    <citation type="submission" date="2018-02" db="EMBL/GenBank/DDBJ databases">
        <title>Rhizophora mucronata_Transcriptome.</title>
        <authorList>
            <person name="Meera S.P."/>
            <person name="Sreeshan A."/>
            <person name="Augustine A."/>
        </authorList>
    </citation>
    <scope>NUCLEOTIDE SEQUENCE</scope>
    <source>
        <tissue evidence="1">Leaf</tissue>
    </source>
</reference>
<protein>
    <submittedName>
        <fullName evidence="1">Uncharacterized protein</fullName>
    </submittedName>
</protein>
<dbReference type="AlphaFoldDB" id="A0A2P2P9X3"/>
<organism evidence="1">
    <name type="scientific">Rhizophora mucronata</name>
    <name type="common">Asiatic mangrove</name>
    <dbReference type="NCBI Taxonomy" id="61149"/>
    <lineage>
        <taxon>Eukaryota</taxon>
        <taxon>Viridiplantae</taxon>
        <taxon>Streptophyta</taxon>
        <taxon>Embryophyta</taxon>
        <taxon>Tracheophyta</taxon>
        <taxon>Spermatophyta</taxon>
        <taxon>Magnoliopsida</taxon>
        <taxon>eudicotyledons</taxon>
        <taxon>Gunneridae</taxon>
        <taxon>Pentapetalae</taxon>
        <taxon>rosids</taxon>
        <taxon>fabids</taxon>
        <taxon>Malpighiales</taxon>
        <taxon>Rhizophoraceae</taxon>
        <taxon>Rhizophora</taxon>
    </lineage>
</organism>
<sequence length="44" mass="5241">MLDVVYCSYIIHCHISNPHFAWIQAVVSKEEQWNCRLDSVSVYR</sequence>
<evidence type="ECO:0000313" key="1">
    <source>
        <dbReference type="EMBL" id="MBX51556.1"/>
    </source>
</evidence>
<accession>A0A2P2P9X3</accession>